<evidence type="ECO:0000256" key="9">
    <source>
        <dbReference type="SAM" id="Phobius"/>
    </source>
</evidence>
<proteinExistence type="inferred from homology"/>
<dbReference type="Pfam" id="PF03553">
    <property type="entry name" value="Na_H_antiporter"/>
    <property type="match status" value="2"/>
</dbReference>
<dbReference type="PANTHER" id="PTHR33451:SF5">
    <property type="entry name" value="NA+_H+ ANTIPORTER"/>
    <property type="match status" value="1"/>
</dbReference>
<protein>
    <submittedName>
        <fullName evidence="11">Putative methionine transporter (NhaC family)</fullName>
    </submittedName>
</protein>
<feature type="transmembrane region" description="Helical" evidence="9">
    <location>
        <begin position="108"/>
        <end position="133"/>
    </location>
</feature>
<feature type="transmembrane region" description="Helical" evidence="9">
    <location>
        <begin position="336"/>
        <end position="359"/>
    </location>
</feature>
<evidence type="ECO:0000259" key="10">
    <source>
        <dbReference type="Pfam" id="PF03553"/>
    </source>
</evidence>
<evidence type="ECO:0000313" key="12">
    <source>
        <dbReference type="Proteomes" id="UP000295565"/>
    </source>
</evidence>
<accession>A0A4R1J851</accession>
<keyword evidence="12" id="KW-1185">Reference proteome</keyword>
<dbReference type="AlphaFoldDB" id="A0A4R1J851"/>
<feature type="transmembrane region" description="Helical" evidence="9">
    <location>
        <begin position="204"/>
        <end position="221"/>
    </location>
</feature>
<organism evidence="11 12">
    <name type="scientific">Celerinatantimonas diazotrophica</name>
    <dbReference type="NCBI Taxonomy" id="412034"/>
    <lineage>
        <taxon>Bacteria</taxon>
        <taxon>Pseudomonadati</taxon>
        <taxon>Pseudomonadota</taxon>
        <taxon>Gammaproteobacteria</taxon>
        <taxon>Celerinatantimonadaceae</taxon>
        <taxon>Celerinatantimonas</taxon>
    </lineage>
</organism>
<evidence type="ECO:0000256" key="8">
    <source>
        <dbReference type="ARBA" id="ARBA00038435"/>
    </source>
</evidence>
<name>A0A4R1J851_9GAMM</name>
<evidence type="ECO:0000256" key="3">
    <source>
        <dbReference type="ARBA" id="ARBA00022449"/>
    </source>
</evidence>
<dbReference type="InterPro" id="IPR018461">
    <property type="entry name" value="Na/H_Antiport_NhaC-like_C"/>
</dbReference>
<evidence type="ECO:0000256" key="2">
    <source>
        <dbReference type="ARBA" id="ARBA00022448"/>
    </source>
</evidence>
<gene>
    <name evidence="11" type="ORF">EV690_3499</name>
</gene>
<evidence type="ECO:0000256" key="6">
    <source>
        <dbReference type="ARBA" id="ARBA00022989"/>
    </source>
</evidence>
<dbReference type="GO" id="GO:0005886">
    <property type="term" value="C:plasma membrane"/>
    <property type="evidence" value="ECO:0007669"/>
    <property type="project" value="UniProtKB-SubCell"/>
</dbReference>
<feature type="domain" description="Na+/H+ antiporter NhaC-like C-terminal" evidence="10">
    <location>
        <begin position="233"/>
        <end position="408"/>
    </location>
</feature>
<dbReference type="EMBL" id="SMGD01000018">
    <property type="protein sequence ID" value="TCK46550.1"/>
    <property type="molecule type" value="Genomic_DNA"/>
</dbReference>
<feature type="transmembrane region" description="Helical" evidence="9">
    <location>
        <begin position="241"/>
        <end position="271"/>
    </location>
</feature>
<reference evidence="11 12" key="1">
    <citation type="submission" date="2019-03" db="EMBL/GenBank/DDBJ databases">
        <title>Genomic Encyclopedia of Type Strains, Phase IV (KMG-IV): sequencing the most valuable type-strain genomes for metagenomic binning, comparative biology and taxonomic classification.</title>
        <authorList>
            <person name="Goeker M."/>
        </authorList>
    </citation>
    <scope>NUCLEOTIDE SEQUENCE [LARGE SCALE GENOMIC DNA]</scope>
    <source>
        <strain evidence="11 12">DSM 18577</strain>
    </source>
</reference>
<comment type="similarity">
    <text evidence="8">Belongs to the NhaC Na(+)/H(+) (TC 2.A.35) antiporter family.</text>
</comment>
<feature type="transmembrane region" description="Helical" evidence="9">
    <location>
        <begin position="82"/>
        <end position="102"/>
    </location>
</feature>
<keyword evidence="6 9" id="KW-1133">Transmembrane helix</keyword>
<dbReference type="OrthoDB" id="9790605at2"/>
<sequence length="443" mass="47242">MSQQTDQNPKPSAIALLPIAVFLILFIGVGAYFQHIGTKYAFYQLPSPVAILPALALALLLSKQRLNKAIDQMISGMGHNNIITMCLIYLLAGGFSVVAKATGGVDSVVGIGLSIIPSWFLVPGLFLVSAFIATAMGTSMGTISAVGPIAVGISQTAGIPAPLMAGAVISGAMFGDNLSIISDTTIAATRTQNCEMKDKFRENFWIALPAAIITFAVFWYLSGSAQAPVHEYSIWPAIPYLFILFLAIIGVNVFIVLSLGILMAGLFGIIGMDYAWLTFAKDIYKGFTSMQEIFILSLMIGGLSELMRRQGGLHYLQKLVTKLVSIFGTNKGTAQLGIAILVMLTNICTANNTIAILIAGSVAKEVADEHEITGRRSASILDIFACVIQGLIPYGAQVLLLGSLFGLSPLTISMMAIYPMTLGVVSLITLFLRHHQKPSCQLV</sequence>
<comment type="caution">
    <text evidence="11">The sequence shown here is derived from an EMBL/GenBank/DDBJ whole genome shotgun (WGS) entry which is preliminary data.</text>
</comment>
<dbReference type="GO" id="GO:0015297">
    <property type="term" value="F:antiporter activity"/>
    <property type="evidence" value="ECO:0007669"/>
    <property type="project" value="UniProtKB-KW"/>
</dbReference>
<keyword evidence="3" id="KW-0050">Antiport</keyword>
<feature type="transmembrane region" description="Helical" evidence="9">
    <location>
        <begin position="380"/>
        <end position="405"/>
    </location>
</feature>
<dbReference type="InterPro" id="IPR052180">
    <property type="entry name" value="NhaC_Na-H+_Antiporter"/>
</dbReference>
<feature type="domain" description="Na+/H+ antiporter NhaC-like C-terminal" evidence="10">
    <location>
        <begin position="44"/>
        <end position="218"/>
    </location>
</feature>
<feature type="transmembrane region" description="Helical" evidence="9">
    <location>
        <begin position="12"/>
        <end position="34"/>
    </location>
</feature>
<evidence type="ECO:0000256" key="1">
    <source>
        <dbReference type="ARBA" id="ARBA00004651"/>
    </source>
</evidence>
<evidence type="ECO:0000256" key="4">
    <source>
        <dbReference type="ARBA" id="ARBA00022475"/>
    </source>
</evidence>
<keyword evidence="4" id="KW-1003">Cell membrane</keyword>
<comment type="subcellular location">
    <subcellularLocation>
        <location evidence="1">Cell membrane</location>
        <topology evidence="1">Multi-pass membrane protein</topology>
    </subcellularLocation>
</comment>
<dbReference type="RefSeq" id="WP_131914235.1">
    <property type="nucleotide sequence ID" value="NZ_OU594967.1"/>
</dbReference>
<evidence type="ECO:0000313" key="11">
    <source>
        <dbReference type="EMBL" id="TCK46550.1"/>
    </source>
</evidence>
<dbReference type="Proteomes" id="UP000295565">
    <property type="component" value="Unassembled WGS sequence"/>
</dbReference>
<dbReference type="PANTHER" id="PTHR33451">
    <property type="entry name" value="MALATE-2H(+)/NA(+)-LACTATE ANTIPORTER"/>
    <property type="match status" value="1"/>
</dbReference>
<feature type="transmembrane region" description="Helical" evidence="9">
    <location>
        <begin position="40"/>
        <end position="61"/>
    </location>
</feature>
<keyword evidence="5 9" id="KW-0812">Transmembrane</keyword>
<evidence type="ECO:0000256" key="7">
    <source>
        <dbReference type="ARBA" id="ARBA00023136"/>
    </source>
</evidence>
<feature type="transmembrane region" description="Helical" evidence="9">
    <location>
        <begin position="411"/>
        <end position="432"/>
    </location>
</feature>
<keyword evidence="2" id="KW-0813">Transport</keyword>
<keyword evidence="7 9" id="KW-0472">Membrane</keyword>
<evidence type="ECO:0000256" key="5">
    <source>
        <dbReference type="ARBA" id="ARBA00022692"/>
    </source>
</evidence>